<reference evidence="1" key="1">
    <citation type="submission" date="2022-12" db="EMBL/GenBank/DDBJ databases">
        <title>Draft genome assemblies for two species of Escallonia (Escalloniales).</title>
        <authorList>
            <person name="Chanderbali A."/>
            <person name="Dervinis C."/>
            <person name="Anghel I."/>
            <person name="Soltis D."/>
            <person name="Soltis P."/>
            <person name="Zapata F."/>
        </authorList>
    </citation>
    <scope>NUCLEOTIDE SEQUENCE</scope>
    <source>
        <strain evidence="1">UCBG64.0493</strain>
        <tissue evidence="1">Leaf</tissue>
    </source>
</reference>
<dbReference type="AlphaFoldDB" id="A0AA88WQL6"/>
<dbReference type="Proteomes" id="UP001188597">
    <property type="component" value="Unassembled WGS sequence"/>
</dbReference>
<dbReference type="EMBL" id="JAVXUP010000295">
    <property type="protein sequence ID" value="KAK3031747.1"/>
    <property type="molecule type" value="Genomic_DNA"/>
</dbReference>
<accession>A0AA88WQL6</accession>
<protein>
    <submittedName>
        <fullName evidence="1">Uncharacterized protein</fullName>
    </submittedName>
</protein>
<evidence type="ECO:0000313" key="2">
    <source>
        <dbReference type="Proteomes" id="UP001188597"/>
    </source>
</evidence>
<evidence type="ECO:0000313" key="1">
    <source>
        <dbReference type="EMBL" id="KAK3031747.1"/>
    </source>
</evidence>
<organism evidence="1 2">
    <name type="scientific">Escallonia herrerae</name>
    <dbReference type="NCBI Taxonomy" id="1293975"/>
    <lineage>
        <taxon>Eukaryota</taxon>
        <taxon>Viridiplantae</taxon>
        <taxon>Streptophyta</taxon>
        <taxon>Embryophyta</taxon>
        <taxon>Tracheophyta</taxon>
        <taxon>Spermatophyta</taxon>
        <taxon>Magnoliopsida</taxon>
        <taxon>eudicotyledons</taxon>
        <taxon>Gunneridae</taxon>
        <taxon>Pentapetalae</taxon>
        <taxon>asterids</taxon>
        <taxon>campanulids</taxon>
        <taxon>Escalloniales</taxon>
        <taxon>Escalloniaceae</taxon>
        <taxon>Escallonia</taxon>
    </lineage>
</organism>
<gene>
    <name evidence="1" type="ORF">RJ639_036627</name>
</gene>
<comment type="caution">
    <text evidence="1">The sequence shown here is derived from an EMBL/GenBank/DDBJ whole genome shotgun (WGS) entry which is preliminary data.</text>
</comment>
<keyword evidence="2" id="KW-1185">Reference proteome</keyword>
<name>A0AA88WQL6_9ASTE</name>
<sequence length="138" mass="14360">MFWTVEEGTVGSGFVGWGLAVEEVVVTVVVDLGCLLCVGSMDVLGSEAAKLRIGNDKEMMQSFISSTDASYLQGRSCARGHVGLAVPIAIACLRIFCIKCREIMAEGESLGGGIEVDGRDKVGGQDAADDAGSNGALW</sequence>
<proteinExistence type="predicted"/>